<evidence type="ECO:0000256" key="2">
    <source>
        <dbReference type="ARBA" id="ARBA00022692"/>
    </source>
</evidence>
<dbReference type="SUPFAM" id="SSF81342">
    <property type="entry name" value="Transmembrane di-heme cytochromes"/>
    <property type="match status" value="1"/>
</dbReference>
<keyword evidence="8" id="KW-1185">Reference proteome</keyword>
<evidence type="ECO:0000313" key="8">
    <source>
        <dbReference type="Proteomes" id="UP001597145"/>
    </source>
</evidence>
<feature type="transmembrane region" description="Helical" evidence="5">
    <location>
        <begin position="147"/>
        <end position="166"/>
    </location>
</feature>
<dbReference type="RefSeq" id="WP_343976613.1">
    <property type="nucleotide sequence ID" value="NZ_BAAAJG010000008.1"/>
</dbReference>
<evidence type="ECO:0000259" key="6">
    <source>
        <dbReference type="Pfam" id="PF01794"/>
    </source>
</evidence>
<comment type="subcellular location">
    <subcellularLocation>
        <location evidence="1">Membrane</location>
        <topology evidence="1">Multi-pass membrane protein</topology>
    </subcellularLocation>
</comment>
<feature type="transmembrane region" description="Helical" evidence="5">
    <location>
        <begin position="12"/>
        <end position="30"/>
    </location>
</feature>
<evidence type="ECO:0000256" key="3">
    <source>
        <dbReference type="ARBA" id="ARBA00022989"/>
    </source>
</evidence>
<keyword evidence="2 5" id="KW-0812">Transmembrane</keyword>
<dbReference type="InterPro" id="IPR016174">
    <property type="entry name" value="Di-haem_cyt_TM"/>
</dbReference>
<name>A0ABW4FJE0_9PSEU</name>
<dbReference type="Pfam" id="PF01794">
    <property type="entry name" value="Ferric_reduct"/>
    <property type="match status" value="1"/>
</dbReference>
<accession>A0ABW4FJE0</accession>
<evidence type="ECO:0000256" key="4">
    <source>
        <dbReference type="ARBA" id="ARBA00023136"/>
    </source>
</evidence>
<comment type="caution">
    <text evidence="7">The sequence shown here is derived from an EMBL/GenBank/DDBJ whole genome shotgun (WGS) entry which is preliminary data.</text>
</comment>
<gene>
    <name evidence="7" type="ORF">ACFSCY_11425</name>
</gene>
<keyword evidence="4 5" id="KW-0472">Membrane</keyword>
<feature type="transmembrane region" description="Helical" evidence="5">
    <location>
        <begin position="87"/>
        <end position="109"/>
    </location>
</feature>
<proteinExistence type="predicted"/>
<dbReference type="Proteomes" id="UP001597145">
    <property type="component" value="Unassembled WGS sequence"/>
</dbReference>
<keyword evidence="3 5" id="KW-1133">Transmembrane helix</keyword>
<dbReference type="EMBL" id="JBHUCP010000007">
    <property type="protein sequence ID" value="MFD1530054.1"/>
    <property type="molecule type" value="Genomic_DNA"/>
</dbReference>
<protein>
    <submittedName>
        <fullName evidence="7">Ferric reductase-like transmembrane domain-containing protein</fullName>
    </submittedName>
</protein>
<evidence type="ECO:0000256" key="5">
    <source>
        <dbReference type="SAM" id="Phobius"/>
    </source>
</evidence>
<feature type="domain" description="Ferric oxidoreductase" evidence="6">
    <location>
        <begin position="10"/>
        <end position="132"/>
    </location>
</feature>
<evidence type="ECO:0000313" key="7">
    <source>
        <dbReference type="EMBL" id="MFD1530054.1"/>
    </source>
</evidence>
<dbReference type="InterPro" id="IPR013130">
    <property type="entry name" value="Fe3_Rdtase_TM_dom"/>
</dbReference>
<organism evidence="7 8">
    <name type="scientific">Pseudonocardia aurantiaca</name>
    <dbReference type="NCBI Taxonomy" id="75290"/>
    <lineage>
        <taxon>Bacteria</taxon>
        <taxon>Bacillati</taxon>
        <taxon>Actinomycetota</taxon>
        <taxon>Actinomycetes</taxon>
        <taxon>Pseudonocardiales</taxon>
        <taxon>Pseudonocardiaceae</taxon>
        <taxon>Pseudonocardia</taxon>
    </lineage>
</organism>
<feature type="transmembrane region" description="Helical" evidence="5">
    <location>
        <begin position="51"/>
        <end position="75"/>
    </location>
</feature>
<sequence length="184" mass="19916">MAFWFASRAAGVLALVLLTGTVVIGVSGAVRYASPRWPRFVLALLHRNLALLTVAFLVLHVSTAVLDGYAGIRWIDTVVPFVSGYEPFWLGLGVVAAELFLAMVVTSLLRPWVGLRTWRAVHWAAYVSWPVAVIHGLGIGGQDTRTPWILALTLGCVALLLGAAGWRLRAVMHPRAVNRAGAVR</sequence>
<reference evidence="8" key="1">
    <citation type="journal article" date="2019" name="Int. J. Syst. Evol. Microbiol.">
        <title>The Global Catalogue of Microorganisms (GCM) 10K type strain sequencing project: providing services to taxonomists for standard genome sequencing and annotation.</title>
        <authorList>
            <consortium name="The Broad Institute Genomics Platform"/>
            <consortium name="The Broad Institute Genome Sequencing Center for Infectious Disease"/>
            <person name="Wu L."/>
            <person name="Ma J."/>
        </authorList>
    </citation>
    <scope>NUCLEOTIDE SEQUENCE [LARGE SCALE GENOMIC DNA]</scope>
    <source>
        <strain evidence="8">JCM 12165</strain>
    </source>
</reference>
<evidence type="ECO:0000256" key="1">
    <source>
        <dbReference type="ARBA" id="ARBA00004141"/>
    </source>
</evidence>
<feature type="transmembrane region" description="Helical" evidence="5">
    <location>
        <begin position="121"/>
        <end position="141"/>
    </location>
</feature>